<dbReference type="Proteomes" id="UP000315133">
    <property type="component" value="Unassembled WGS sequence"/>
</dbReference>
<reference evidence="7 8" key="1">
    <citation type="submission" date="2019-06" db="EMBL/GenBank/DDBJ databases">
        <title>Sequencing the genomes of 1000 actinobacteria strains.</title>
        <authorList>
            <person name="Klenk H.-P."/>
        </authorList>
    </citation>
    <scope>NUCLEOTIDE SEQUENCE [LARGE SCALE GENOMIC DNA]</scope>
    <source>
        <strain evidence="7 8">DSM 12362</strain>
    </source>
</reference>
<evidence type="ECO:0000313" key="8">
    <source>
        <dbReference type="Proteomes" id="UP000315133"/>
    </source>
</evidence>
<dbReference type="SUPFAM" id="SSF103473">
    <property type="entry name" value="MFS general substrate transporter"/>
    <property type="match status" value="1"/>
</dbReference>
<feature type="transmembrane region" description="Helical" evidence="6">
    <location>
        <begin position="128"/>
        <end position="150"/>
    </location>
</feature>
<feature type="transmembrane region" description="Helical" evidence="6">
    <location>
        <begin position="99"/>
        <end position="122"/>
    </location>
</feature>
<dbReference type="InterPro" id="IPR036259">
    <property type="entry name" value="MFS_trans_sf"/>
</dbReference>
<dbReference type="EMBL" id="VFPU01000001">
    <property type="protein sequence ID" value="TQM97676.1"/>
    <property type="molecule type" value="Genomic_DNA"/>
</dbReference>
<protein>
    <recommendedName>
        <fullName evidence="9">MFS transporter</fullName>
    </recommendedName>
</protein>
<accession>A0A543KRH7</accession>
<evidence type="ECO:0000256" key="5">
    <source>
        <dbReference type="ARBA" id="ARBA00023136"/>
    </source>
</evidence>
<feature type="transmembrane region" description="Helical" evidence="6">
    <location>
        <begin position="15"/>
        <end position="33"/>
    </location>
</feature>
<proteinExistence type="predicted"/>
<dbReference type="GO" id="GO:0005886">
    <property type="term" value="C:plasma membrane"/>
    <property type="evidence" value="ECO:0007669"/>
    <property type="project" value="UniProtKB-SubCell"/>
</dbReference>
<evidence type="ECO:0000256" key="3">
    <source>
        <dbReference type="ARBA" id="ARBA00022692"/>
    </source>
</evidence>
<name>A0A543KRH7_9MICO</name>
<comment type="subcellular location">
    <subcellularLocation>
        <location evidence="1">Cell membrane</location>
        <topology evidence="1">Multi-pass membrane protein</topology>
    </subcellularLocation>
</comment>
<evidence type="ECO:0008006" key="9">
    <source>
        <dbReference type="Google" id="ProtNLM"/>
    </source>
</evidence>
<keyword evidence="3 6" id="KW-0812">Transmembrane</keyword>
<evidence type="ECO:0000256" key="6">
    <source>
        <dbReference type="SAM" id="Phobius"/>
    </source>
</evidence>
<comment type="caution">
    <text evidence="7">The sequence shown here is derived from an EMBL/GenBank/DDBJ whole genome shotgun (WGS) entry which is preliminary data.</text>
</comment>
<evidence type="ECO:0000256" key="1">
    <source>
        <dbReference type="ARBA" id="ARBA00004651"/>
    </source>
</evidence>
<evidence type="ECO:0000313" key="7">
    <source>
        <dbReference type="EMBL" id="TQM97676.1"/>
    </source>
</evidence>
<feature type="transmembrane region" description="Helical" evidence="6">
    <location>
        <begin position="69"/>
        <end position="87"/>
    </location>
</feature>
<dbReference type="PANTHER" id="PTHR23513:SF6">
    <property type="entry name" value="MAJOR FACILITATOR SUPERFAMILY ASSOCIATED DOMAIN-CONTAINING PROTEIN"/>
    <property type="match status" value="1"/>
</dbReference>
<dbReference type="PANTHER" id="PTHR23513">
    <property type="entry name" value="INTEGRAL MEMBRANE EFFLUX PROTEIN-RELATED"/>
    <property type="match status" value="1"/>
</dbReference>
<keyword evidence="2" id="KW-1003">Cell membrane</keyword>
<gene>
    <name evidence="7" type="ORF">FB476_2599</name>
</gene>
<feature type="transmembrane region" description="Helical" evidence="6">
    <location>
        <begin position="45"/>
        <end position="63"/>
    </location>
</feature>
<evidence type="ECO:0000256" key="4">
    <source>
        <dbReference type="ARBA" id="ARBA00022989"/>
    </source>
</evidence>
<evidence type="ECO:0000256" key="2">
    <source>
        <dbReference type="ARBA" id="ARBA00022475"/>
    </source>
</evidence>
<keyword evidence="4 6" id="KW-1133">Transmembrane helix</keyword>
<dbReference type="AlphaFoldDB" id="A0A543KRH7"/>
<keyword evidence="8" id="KW-1185">Reference proteome</keyword>
<keyword evidence="5 6" id="KW-0472">Membrane</keyword>
<sequence length="164" mass="16419">MVGPGSGVGLEPQQFPLLLAVLAVGAVTGAVVAEPLVRRIPEVPLLVGCWAVNSGLLLVPVLLPTAPAIGAAFLVVGLTNMVGNVVGRTLRQRLVPTDRLGRVGGASGMIGYGLMPLGALTGRVVGEIWGLPVAFVGAAAVSLATVGYVATAASTTLVRAHEIA</sequence>
<dbReference type="Gene3D" id="1.20.1250.20">
    <property type="entry name" value="MFS general substrate transporter like domains"/>
    <property type="match status" value="1"/>
</dbReference>
<organism evidence="7 8">
    <name type="scientific">Ornithinimicrobium humiphilum</name>
    <dbReference type="NCBI Taxonomy" id="125288"/>
    <lineage>
        <taxon>Bacteria</taxon>
        <taxon>Bacillati</taxon>
        <taxon>Actinomycetota</taxon>
        <taxon>Actinomycetes</taxon>
        <taxon>Micrococcales</taxon>
        <taxon>Ornithinimicrobiaceae</taxon>
        <taxon>Ornithinimicrobium</taxon>
    </lineage>
</organism>